<proteinExistence type="predicted"/>
<accession>A0A6J1EIS3</accession>
<evidence type="ECO:0000256" key="2">
    <source>
        <dbReference type="PROSITE-ProRule" id="PRU00117"/>
    </source>
</evidence>
<feature type="domain" description="K Homology" evidence="4">
    <location>
        <begin position="161"/>
        <end position="235"/>
    </location>
</feature>
<dbReference type="CDD" id="cd22459">
    <property type="entry name" value="KH-I_PEPPER_rpt1_like"/>
    <property type="match status" value="2"/>
</dbReference>
<gene>
    <name evidence="6" type="primary">LOC111434650</name>
</gene>
<dbReference type="CDD" id="cd22462">
    <property type="entry name" value="KH-I_HEN4_like_rpt5"/>
    <property type="match status" value="1"/>
</dbReference>
<feature type="domain" description="K Homology" evidence="4">
    <location>
        <begin position="51"/>
        <end position="149"/>
    </location>
</feature>
<dbReference type="KEGG" id="cmos:111434650"/>
<dbReference type="Gene3D" id="3.30.310.210">
    <property type="match status" value="1"/>
</dbReference>
<feature type="compositionally biased region" description="Low complexity" evidence="3">
    <location>
        <begin position="532"/>
        <end position="547"/>
    </location>
</feature>
<dbReference type="GeneID" id="111434650"/>
<dbReference type="PROSITE" id="PS50084">
    <property type="entry name" value="KH_TYPE_1"/>
    <property type="match status" value="5"/>
</dbReference>
<evidence type="ECO:0000259" key="4">
    <source>
        <dbReference type="SMART" id="SM00322"/>
    </source>
</evidence>
<dbReference type="InterPro" id="IPR004087">
    <property type="entry name" value="KH_dom"/>
</dbReference>
<dbReference type="PANTHER" id="PTHR10288">
    <property type="entry name" value="KH DOMAIN CONTAINING RNA BINDING PROTEIN"/>
    <property type="match status" value="1"/>
</dbReference>
<dbReference type="CDD" id="cd22460">
    <property type="entry name" value="KH-I_PEPPER_rpt2_like"/>
    <property type="match status" value="2"/>
</dbReference>
<dbReference type="SMART" id="SM00322">
    <property type="entry name" value="KH"/>
    <property type="match status" value="5"/>
</dbReference>
<dbReference type="InterPro" id="IPR036612">
    <property type="entry name" value="KH_dom_type_1_sf"/>
</dbReference>
<evidence type="ECO:0000313" key="5">
    <source>
        <dbReference type="Proteomes" id="UP000504609"/>
    </source>
</evidence>
<dbReference type="SUPFAM" id="SSF54791">
    <property type="entry name" value="Eukaryotic type KH-domain (KH-domain type I)"/>
    <property type="match status" value="5"/>
</dbReference>
<feature type="region of interest" description="Disordered" evidence="3">
    <location>
        <begin position="509"/>
        <end position="554"/>
    </location>
</feature>
<feature type="compositionally biased region" description="Polar residues" evidence="3">
    <location>
        <begin position="521"/>
        <end position="531"/>
    </location>
</feature>
<organism evidence="5 6">
    <name type="scientific">Cucurbita moschata</name>
    <name type="common">Winter crookneck squash</name>
    <name type="synonym">Cucurbita pepo var. moschata</name>
    <dbReference type="NCBI Taxonomy" id="3662"/>
    <lineage>
        <taxon>Eukaryota</taxon>
        <taxon>Viridiplantae</taxon>
        <taxon>Streptophyta</taxon>
        <taxon>Embryophyta</taxon>
        <taxon>Tracheophyta</taxon>
        <taxon>Spermatophyta</taxon>
        <taxon>Magnoliopsida</taxon>
        <taxon>eudicotyledons</taxon>
        <taxon>Gunneridae</taxon>
        <taxon>Pentapetalae</taxon>
        <taxon>rosids</taxon>
        <taxon>fabids</taxon>
        <taxon>Cucurbitales</taxon>
        <taxon>Cucurbitaceae</taxon>
        <taxon>Cucurbiteae</taxon>
        <taxon>Cucurbita</taxon>
    </lineage>
</organism>
<dbReference type="Pfam" id="PF00013">
    <property type="entry name" value="KH_1"/>
    <property type="match status" value="5"/>
</dbReference>
<name>A0A6J1EIS3_CUCMO</name>
<reference evidence="6" key="1">
    <citation type="submission" date="2025-08" db="UniProtKB">
        <authorList>
            <consortium name="RefSeq"/>
        </authorList>
    </citation>
    <scope>IDENTIFICATION</scope>
    <source>
        <tissue evidence="6">Young leaves</tissue>
    </source>
</reference>
<evidence type="ECO:0000313" key="6">
    <source>
        <dbReference type="RefSeq" id="XP_022927886.1"/>
    </source>
</evidence>
<dbReference type="AlphaFoldDB" id="A0A6J1EIS3"/>
<dbReference type="InterPro" id="IPR004088">
    <property type="entry name" value="KH_dom_type_1"/>
</dbReference>
<feature type="domain" description="K Homology" evidence="4">
    <location>
        <begin position="592"/>
        <end position="662"/>
    </location>
</feature>
<keyword evidence="2" id="KW-0694">RNA-binding</keyword>
<evidence type="ECO:0000256" key="1">
    <source>
        <dbReference type="ARBA" id="ARBA00022737"/>
    </source>
</evidence>
<evidence type="ECO:0000256" key="3">
    <source>
        <dbReference type="SAM" id="MobiDB-lite"/>
    </source>
</evidence>
<keyword evidence="5" id="KW-1185">Reference proteome</keyword>
<dbReference type="RefSeq" id="XP_022927886.1">
    <property type="nucleotide sequence ID" value="XM_023072118.1"/>
</dbReference>
<feature type="domain" description="K Homology" evidence="4">
    <location>
        <begin position="308"/>
        <end position="384"/>
    </location>
</feature>
<dbReference type="Gene3D" id="3.30.1370.10">
    <property type="entry name" value="K Homology domain, type 1"/>
    <property type="match status" value="3"/>
</dbReference>
<feature type="domain" description="K Homology" evidence="4">
    <location>
        <begin position="400"/>
        <end position="475"/>
    </location>
</feature>
<sequence length="666" mass="70051">MGSNFPSLPVKRTVPYTAPVTGMGDSYIGLANGSSKSKRFKQPPPLIIPPGHVAFRMLCHASRIGGVIGKSGLVIKQLQQSTGAKIRVEEAPKESPDRIVTVIGPPALTSRVLLDQNPSENGVSVIEVEASKAQDALLKVFERILEVAAESEGVGIGAEVGVVSCRLLAEVAQVGSVIGKGGKVVEKIRKESGCKIRVLTDKLPACAGPSDEMIEIEGDVLAIKKALLAVSRCLQDCPPSEKMRMVASRPAEAVIHETLPDLHLDHILQRNSILPILPSNSSIFASGIHSFSTDSDVLSPVDTEVTQQDVVFKILCANDRIGGVIGKGGTIIRALQNESGATVSVGPSVAGCDERLISITASENIESRYSPAQKAVVLVFSRYVDVAIEKGQDMSSNKGASIVARLVVPSNQVGCVLGKGGVIISEIRKVTGTNIRIISSDHVPKCAAESDEIVQISGEFSNVQDALYNVTGRLRDNLFSNVLSNSGARNGAGSYIYPETSPYGRLRDPAPLARTTPVGASHSSFIQHTTQSTDDLGLSHSLDSSSSPGLWASQSLSGISSRTISDAGRGLPPPPHRGGVHLGSGSKTALVTNTTVELIVPEDVISLVYGENGTNLARLRQISGAMVTVHEPDPLTSNRLIVISGTPDETQAAQSLLHAFILTGSS</sequence>
<dbReference type="GO" id="GO:0003723">
    <property type="term" value="F:RNA binding"/>
    <property type="evidence" value="ECO:0007669"/>
    <property type="project" value="UniProtKB-UniRule"/>
</dbReference>
<keyword evidence="1" id="KW-0677">Repeat</keyword>
<protein>
    <submittedName>
        <fullName evidence="6">KH domain-containing protein HEN4-like</fullName>
    </submittedName>
</protein>
<dbReference type="Proteomes" id="UP000504609">
    <property type="component" value="Unplaced"/>
</dbReference>